<feature type="region of interest" description="Disordered" evidence="9">
    <location>
        <begin position="775"/>
        <end position="800"/>
    </location>
</feature>
<proteinExistence type="predicted"/>
<keyword evidence="6" id="KW-0378">Hydrolase</keyword>
<dbReference type="Gene3D" id="3.30.420.10">
    <property type="entry name" value="Ribonuclease H-like superfamily/Ribonuclease H"/>
    <property type="match status" value="1"/>
</dbReference>
<feature type="domain" description="Reverse transcriptase" evidence="11">
    <location>
        <begin position="284"/>
        <end position="478"/>
    </location>
</feature>
<feature type="coiled-coil region" evidence="8">
    <location>
        <begin position="223"/>
        <end position="250"/>
    </location>
</feature>
<sequence>MSIVESDCVFNKLVQDFDKYSSYSEAVLQCECILKADANRKNSRSERKTFAGVCHHCQIKGHKSDECKFKKKGLPVGNYNKKKEKEVKKEDINNVVKSDERKQTDNLLLVDVKLNDKKIKALLDTGATKSIICNKVARDLNLKIDKNRSLNIATLGEKNLKMWKSQKSVNIKFKGYSFTKYILISDSEFSLDREYQLIIGNDILKDIPHFNELKKLSWDEANVLVVKNELDQKNELIENLKRKFEDVFSKSDYDVGNAELYMAPVELNGQNFEKPLYYPIQEALKDQSNQLIDELTSSGILIIPDENTDVEFISPTIVLSKGERKVRLVCDLRKLNKCVKRRHFPMPLLKHLLGRCSGMRWFTKLDQNSAFWQIGIRKCDQKYFGIYTSRGIRIMTRMPQGYVNSSAEYQAKISNLLKSIEGVVNFIDDILIVSSGTLAEHIKIIESVLEKFRSVGMKICFQKCNFAGSACNFLGFEIDQYITKPCLSSKQKFLCRKKPETKKQLKSALASANYFRNHIYMFADITAPLESMLNSSPKRLQWEEETNSCWEKLREVVYGENNVFHVNFEKPFQLYCDASDYAIGSILCQDNKPINYFSRKLQKTARQSATFRELVSIVKSVLNFGPWLFGQHTTIFTDHSPLLSIFENTTNSQYIRLLSQIDSYSYDLKYINGPINPADFMSRLEENDKDKETFKAKLTKLEDFETPVLEGLQHDEIYESDDPWIENLDTDENDDKIIINVINKSSQIPCNNEKKRIKEGSETCHILPSIEENFETQKRRRGRPRKIDNAEEETQISERETENNEIDYTPLYELTLEHIKSKQTDDPKLDDEEFIKQLKLVCIDGTWGIKDKRSFKAYLPEELSETIIRVMHEQGHYGKDRLLRTISQKYCGENFISIVNRICKNCELCQLCIPIRKKSNYQSTITADYPNQVWAMDLTGAFMWKGSKQAIIVSLDVFSKFLITEIVENENDIEIIKILSSFMYRYGKPKYIVSDGASYFNSYRIKSYFEAIGICHRTTTPYRHGNRYGEIYIRILEETMAKIRNDLKGSDLKQTLEIATYYINRAVQENGYSAFEIFICQPKETLETDLINHEYKALDEIDEYLAIRQFIYSTIYSTNLLTKLKAKDGQTYKENPYRPGDTIIVKKGQREGHKWELRNEGPYKIEKVDKFHVMYRKGNRRKMFRTHFSDVKKIREMEL</sequence>
<accession>A0A0N5C5I2</accession>
<evidence type="ECO:0000256" key="9">
    <source>
        <dbReference type="SAM" id="MobiDB-lite"/>
    </source>
</evidence>
<keyword evidence="13" id="KW-1185">Reference proteome</keyword>
<keyword evidence="4" id="KW-0540">Nuclease</keyword>
<dbReference type="STRING" id="174720.A0A0N5C5I2"/>
<feature type="domain" description="Peptidase A2" evidence="10">
    <location>
        <begin position="119"/>
        <end position="203"/>
    </location>
</feature>
<evidence type="ECO:0000256" key="4">
    <source>
        <dbReference type="ARBA" id="ARBA00022722"/>
    </source>
</evidence>
<dbReference type="Proteomes" id="UP000046392">
    <property type="component" value="Unplaced"/>
</dbReference>
<dbReference type="InterPro" id="IPR036397">
    <property type="entry name" value="RNaseH_sf"/>
</dbReference>
<dbReference type="CDD" id="cd01647">
    <property type="entry name" value="RT_LTR"/>
    <property type="match status" value="1"/>
</dbReference>
<dbReference type="Gene3D" id="2.40.70.10">
    <property type="entry name" value="Acid Proteases"/>
    <property type="match status" value="1"/>
</dbReference>
<dbReference type="Pfam" id="PF00078">
    <property type="entry name" value="RVT_1"/>
    <property type="match status" value="1"/>
</dbReference>
<dbReference type="PROSITE" id="PS50994">
    <property type="entry name" value="INTEGRASE"/>
    <property type="match status" value="1"/>
</dbReference>
<dbReference type="PROSITE" id="PS50175">
    <property type="entry name" value="ASP_PROT_RETROV"/>
    <property type="match status" value="1"/>
</dbReference>
<keyword evidence="2" id="KW-0808">Transferase</keyword>
<dbReference type="GO" id="GO:0015074">
    <property type="term" value="P:DNA integration"/>
    <property type="evidence" value="ECO:0007669"/>
    <property type="project" value="InterPro"/>
</dbReference>
<dbReference type="InterPro" id="IPR050951">
    <property type="entry name" value="Retrovirus_Pol_polyprotein"/>
</dbReference>
<dbReference type="Pfam" id="PF17917">
    <property type="entry name" value="RT_RNaseH"/>
    <property type="match status" value="1"/>
</dbReference>
<dbReference type="GO" id="GO:0004519">
    <property type="term" value="F:endonuclease activity"/>
    <property type="evidence" value="ECO:0007669"/>
    <property type="project" value="UniProtKB-KW"/>
</dbReference>
<dbReference type="Gene3D" id="1.10.340.70">
    <property type="match status" value="1"/>
</dbReference>
<dbReference type="AlphaFoldDB" id="A0A0N5C5I2"/>
<evidence type="ECO:0000313" key="13">
    <source>
        <dbReference type="Proteomes" id="UP000046392"/>
    </source>
</evidence>
<name>A0A0N5C5I2_STREA</name>
<dbReference type="Gene3D" id="3.30.70.270">
    <property type="match status" value="2"/>
</dbReference>
<dbReference type="PROSITE" id="PS00141">
    <property type="entry name" value="ASP_PROTEASE"/>
    <property type="match status" value="1"/>
</dbReference>
<dbReference type="InterPro" id="IPR012337">
    <property type="entry name" value="RNaseH-like_sf"/>
</dbReference>
<protein>
    <recommendedName>
        <fullName evidence="1">RNA-directed DNA polymerase</fullName>
        <ecNumber evidence="1">2.7.7.49</ecNumber>
    </recommendedName>
</protein>
<dbReference type="InterPro" id="IPR041373">
    <property type="entry name" value="RT_RNaseH"/>
</dbReference>
<evidence type="ECO:0000256" key="3">
    <source>
        <dbReference type="ARBA" id="ARBA00022695"/>
    </source>
</evidence>
<dbReference type="PANTHER" id="PTHR37984:SF5">
    <property type="entry name" value="PROTEIN NYNRIN-LIKE"/>
    <property type="match status" value="1"/>
</dbReference>
<dbReference type="GO" id="GO:0006508">
    <property type="term" value="P:proteolysis"/>
    <property type="evidence" value="ECO:0007669"/>
    <property type="project" value="InterPro"/>
</dbReference>
<dbReference type="CDD" id="cd00303">
    <property type="entry name" value="retropepsin_like"/>
    <property type="match status" value="1"/>
</dbReference>
<evidence type="ECO:0000256" key="5">
    <source>
        <dbReference type="ARBA" id="ARBA00022759"/>
    </source>
</evidence>
<dbReference type="GO" id="GO:0003964">
    <property type="term" value="F:RNA-directed DNA polymerase activity"/>
    <property type="evidence" value="ECO:0007669"/>
    <property type="project" value="UniProtKB-KW"/>
</dbReference>
<feature type="domain" description="Integrase catalytic" evidence="12">
    <location>
        <begin position="926"/>
        <end position="1090"/>
    </location>
</feature>
<dbReference type="SUPFAM" id="SSF50630">
    <property type="entry name" value="Acid proteases"/>
    <property type="match status" value="1"/>
</dbReference>
<evidence type="ECO:0000259" key="11">
    <source>
        <dbReference type="PROSITE" id="PS50878"/>
    </source>
</evidence>
<dbReference type="InterPro" id="IPR021109">
    <property type="entry name" value="Peptidase_aspartic_dom_sf"/>
</dbReference>
<evidence type="ECO:0000259" key="12">
    <source>
        <dbReference type="PROSITE" id="PS50994"/>
    </source>
</evidence>
<keyword evidence="3" id="KW-0548">Nucleotidyltransferase</keyword>
<dbReference type="Pfam" id="PF13975">
    <property type="entry name" value="gag-asp_proteas"/>
    <property type="match status" value="1"/>
</dbReference>
<evidence type="ECO:0000256" key="7">
    <source>
        <dbReference type="ARBA" id="ARBA00022918"/>
    </source>
</evidence>
<keyword evidence="5" id="KW-0255">Endonuclease</keyword>
<dbReference type="InterPro" id="IPR000477">
    <property type="entry name" value="RT_dom"/>
</dbReference>
<dbReference type="InterPro" id="IPR001995">
    <property type="entry name" value="Peptidase_A2_cat"/>
</dbReference>
<dbReference type="SUPFAM" id="SSF53098">
    <property type="entry name" value="Ribonuclease H-like"/>
    <property type="match status" value="1"/>
</dbReference>
<dbReference type="CDD" id="cd09274">
    <property type="entry name" value="RNase_HI_RT_Ty3"/>
    <property type="match status" value="1"/>
</dbReference>
<keyword evidence="8" id="KW-0175">Coiled coil</keyword>
<organism evidence="13 14">
    <name type="scientific">Strongyloides papillosus</name>
    <name type="common">Intestinal threadworm</name>
    <dbReference type="NCBI Taxonomy" id="174720"/>
    <lineage>
        <taxon>Eukaryota</taxon>
        <taxon>Metazoa</taxon>
        <taxon>Ecdysozoa</taxon>
        <taxon>Nematoda</taxon>
        <taxon>Chromadorea</taxon>
        <taxon>Rhabditida</taxon>
        <taxon>Tylenchina</taxon>
        <taxon>Panagrolaimomorpha</taxon>
        <taxon>Strongyloidoidea</taxon>
        <taxon>Strongyloididae</taxon>
        <taxon>Strongyloides</taxon>
    </lineage>
</organism>
<dbReference type="Pfam" id="PF00665">
    <property type="entry name" value="rve"/>
    <property type="match status" value="1"/>
</dbReference>
<dbReference type="InterPro" id="IPR041588">
    <property type="entry name" value="Integrase_H2C2"/>
</dbReference>
<evidence type="ECO:0000256" key="6">
    <source>
        <dbReference type="ARBA" id="ARBA00022801"/>
    </source>
</evidence>
<evidence type="ECO:0000313" key="14">
    <source>
        <dbReference type="WBParaSite" id="SPAL_0001321200.1"/>
    </source>
</evidence>
<keyword evidence="7" id="KW-0695">RNA-directed DNA polymerase</keyword>
<dbReference type="GO" id="GO:0042575">
    <property type="term" value="C:DNA polymerase complex"/>
    <property type="evidence" value="ECO:0007669"/>
    <property type="project" value="UniProtKB-ARBA"/>
</dbReference>
<dbReference type="Gene3D" id="3.10.10.10">
    <property type="entry name" value="HIV Type 1 Reverse Transcriptase, subunit A, domain 1"/>
    <property type="match status" value="1"/>
</dbReference>
<dbReference type="InterPro" id="IPR043128">
    <property type="entry name" value="Rev_trsase/Diguanyl_cyclase"/>
</dbReference>
<evidence type="ECO:0000256" key="8">
    <source>
        <dbReference type="SAM" id="Coils"/>
    </source>
</evidence>
<evidence type="ECO:0000256" key="2">
    <source>
        <dbReference type="ARBA" id="ARBA00022679"/>
    </source>
</evidence>
<dbReference type="PROSITE" id="PS50878">
    <property type="entry name" value="RT_POL"/>
    <property type="match status" value="1"/>
</dbReference>
<evidence type="ECO:0000259" key="10">
    <source>
        <dbReference type="PROSITE" id="PS50175"/>
    </source>
</evidence>
<dbReference type="InterPro" id="IPR001584">
    <property type="entry name" value="Integrase_cat-core"/>
</dbReference>
<dbReference type="InterPro" id="IPR043502">
    <property type="entry name" value="DNA/RNA_pol_sf"/>
</dbReference>
<dbReference type="GO" id="GO:0003676">
    <property type="term" value="F:nucleic acid binding"/>
    <property type="evidence" value="ECO:0007669"/>
    <property type="project" value="InterPro"/>
</dbReference>
<dbReference type="SUPFAM" id="SSF56672">
    <property type="entry name" value="DNA/RNA polymerases"/>
    <property type="match status" value="1"/>
</dbReference>
<dbReference type="InterPro" id="IPR001969">
    <property type="entry name" value="Aspartic_peptidase_AS"/>
</dbReference>
<dbReference type="Pfam" id="PF17921">
    <property type="entry name" value="Integrase_H2C2"/>
    <property type="match status" value="1"/>
</dbReference>
<dbReference type="PANTHER" id="PTHR37984">
    <property type="entry name" value="PROTEIN CBG26694"/>
    <property type="match status" value="1"/>
</dbReference>
<evidence type="ECO:0000256" key="1">
    <source>
        <dbReference type="ARBA" id="ARBA00012493"/>
    </source>
</evidence>
<dbReference type="WBParaSite" id="SPAL_0001321200.1">
    <property type="protein sequence ID" value="SPAL_0001321200.1"/>
    <property type="gene ID" value="SPAL_0001321200"/>
</dbReference>
<dbReference type="EC" id="2.7.7.49" evidence="1"/>
<reference evidence="14" key="1">
    <citation type="submission" date="2017-02" db="UniProtKB">
        <authorList>
            <consortium name="WormBaseParasite"/>
        </authorList>
    </citation>
    <scope>IDENTIFICATION</scope>
</reference>
<dbReference type="GO" id="GO:0004190">
    <property type="term" value="F:aspartic-type endopeptidase activity"/>
    <property type="evidence" value="ECO:0007669"/>
    <property type="project" value="InterPro"/>
</dbReference>